<dbReference type="InterPro" id="IPR001279">
    <property type="entry name" value="Metallo-B-lactamas"/>
</dbReference>
<dbReference type="Proteomes" id="UP000636579">
    <property type="component" value="Unassembled WGS sequence"/>
</dbReference>
<name>A0ABR9J3Q0_9MICC</name>
<protein>
    <submittedName>
        <fullName evidence="2">Glyoxylase-like metal-dependent hydrolase (Beta-lactamase superfamily II)</fullName>
    </submittedName>
</protein>
<dbReference type="InterPro" id="IPR036866">
    <property type="entry name" value="RibonucZ/Hydroxyglut_hydro"/>
</dbReference>
<gene>
    <name evidence="2" type="ORF">H4W26_000393</name>
</gene>
<comment type="caution">
    <text evidence="2">The sequence shown here is derived from an EMBL/GenBank/DDBJ whole genome shotgun (WGS) entry which is preliminary data.</text>
</comment>
<organism evidence="2 3">
    <name type="scientific">Nesterenkonia halotolerans</name>
    <dbReference type="NCBI Taxonomy" id="225325"/>
    <lineage>
        <taxon>Bacteria</taxon>
        <taxon>Bacillati</taxon>
        <taxon>Actinomycetota</taxon>
        <taxon>Actinomycetes</taxon>
        <taxon>Micrococcales</taxon>
        <taxon>Micrococcaceae</taxon>
        <taxon>Nesterenkonia</taxon>
    </lineage>
</organism>
<dbReference type="EMBL" id="JADBEE010000001">
    <property type="protein sequence ID" value="MBE1513638.1"/>
    <property type="molecule type" value="Genomic_DNA"/>
</dbReference>
<reference evidence="2 3" key="1">
    <citation type="submission" date="2020-10" db="EMBL/GenBank/DDBJ databases">
        <title>Sequencing the genomes of 1000 actinobacteria strains.</title>
        <authorList>
            <person name="Klenk H.-P."/>
        </authorList>
    </citation>
    <scope>NUCLEOTIDE SEQUENCE [LARGE SCALE GENOMIC DNA]</scope>
    <source>
        <strain evidence="2 3">DSM 15474</strain>
    </source>
</reference>
<dbReference type="RefSeq" id="WP_192590502.1">
    <property type="nucleotide sequence ID" value="NZ_JADBEE010000001.1"/>
</dbReference>
<dbReference type="PANTHER" id="PTHR42951:SF14">
    <property type="entry name" value="METALLO-BETA-LACTAMASE SUPERFAMILY PROTEIN"/>
    <property type="match status" value="1"/>
</dbReference>
<evidence type="ECO:0000313" key="2">
    <source>
        <dbReference type="EMBL" id="MBE1513638.1"/>
    </source>
</evidence>
<evidence type="ECO:0000313" key="3">
    <source>
        <dbReference type="Proteomes" id="UP000636579"/>
    </source>
</evidence>
<dbReference type="Pfam" id="PF00753">
    <property type="entry name" value="Lactamase_B"/>
    <property type="match status" value="1"/>
</dbReference>
<proteinExistence type="predicted"/>
<feature type="domain" description="Metallo-beta-lactamase" evidence="1">
    <location>
        <begin position="17"/>
        <end position="226"/>
    </location>
</feature>
<dbReference type="PANTHER" id="PTHR42951">
    <property type="entry name" value="METALLO-BETA-LACTAMASE DOMAIN-CONTAINING"/>
    <property type="match status" value="1"/>
</dbReference>
<keyword evidence="3" id="KW-1185">Reference proteome</keyword>
<sequence>MITLDVAPGIHRVSEANVNCYVIEDQEGITLVDAGLPRMWEGVMEILKTRRRMPHEVQALVLTHAHFDHMGFALRAQQSLGIPVIVHHQDAWLAAHPYRYATERNRLLHPFTHPRSLPLLGKMAVSGALNVKGVHGMQLMPDGVMLEIPGSPVPVHTPGHTDGHCILHLPDRRAVFTGDALVTLDPYTAQTGPQIVAGAATKNTADAMDSLRAVALTEAQHVLPGHGEAWHDGAEAAVEAARKVGAH</sequence>
<dbReference type="SUPFAM" id="SSF56281">
    <property type="entry name" value="Metallo-hydrolase/oxidoreductase"/>
    <property type="match status" value="1"/>
</dbReference>
<dbReference type="SMART" id="SM00849">
    <property type="entry name" value="Lactamase_B"/>
    <property type="match status" value="1"/>
</dbReference>
<dbReference type="InterPro" id="IPR050855">
    <property type="entry name" value="NDM-1-like"/>
</dbReference>
<dbReference type="Gene3D" id="3.60.15.10">
    <property type="entry name" value="Ribonuclease Z/Hydroxyacylglutathione hydrolase-like"/>
    <property type="match status" value="1"/>
</dbReference>
<evidence type="ECO:0000259" key="1">
    <source>
        <dbReference type="SMART" id="SM00849"/>
    </source>
</evidence>
<accession>A0ABR9J3Q0</accession>
<dbReference type="CDD" id="cd07721">
    <property type="entry name" value="yflN-like_MBL-fold"/>
    <property type="match status" value="1"/>
</dbReference>